<evidence type="ECO:0000256" key="7">
    <source>
        <dbReference type="SAM" id="Phobius"/>
    </source>
</evidence>
<feature type="transmembrane region" description="Helical" evidence="7">
    <location>
        <begin position="178"/>
        <end position="197"/>
    </location>
</feature>
<keyword evidence="9" id="KW-1185">Reference proteome</keyword>
<feature type="transmembrane region" description="Helical" evidence="7">
    <location>
        <begin position="287"/>
        <end position="306"/>
    </location>
</feature>
<keyword evidence="3 7" id="KW-0812">Transmembrane</keyword>
<dbReference type="GO" id="GO:0006885">
    <property type="term" value="P:regulation of pH"/>
    <property type="evidence" value="ECO:0007669"/>
    <property type="project" value="UniProtKB-UniRule"/>
</dbReference>
<dbReference type="PANTHER" id="PTHR30341">
    <property type="entry name" value="SODIUM ION/PROTON ANTIPORTER NHAA-RELATED"/>
    <property type="match status" value="1"/>
</dbReference>
<feature type="transmembrane region" description="Helical" evidence="7">
    <location>
        <begin position="77"/>
        <end position="97"/>
    </location>
</feature>
<dbReference type="GO" id="GO:0015385">
    <property type="term" value="F:sodium:proton antiporter activity"/>
    <property type="evidence" value="ECO:0007669"/>
    <property type="project" value="UniProtKB-UniRule"/>
</dbReference>
<dbReference type="KEGG" id="pbal:CPBP_00207"/>
<proteinExistence type="predicted"/>
<feature type="transmembrane region" description="Helical" evidence="7">
    <location>
        <begin position="128"/>
        <end position="158"/>
    </location>
</feature>
<keyword evidence="5 7" id="KW-0472">Membrane</keyword>
<feature type="transmembrane region" description="Helical" evidence="7">
    <location>
        <begin position="46"/>
        <end position="65"/>
    </location>
</feature>
<dbReference type="Proteomes" id="UP000594001">
    <property type="component" value="Chromosome"/>
</dbReference>
<dbReference type="GO" id="GO:0005886">
    <property type="term" value="C:plasma membrane"/>
    <property type="evidence" value="ECO:0007669"/>
    <property type="project" value="UniProtKB-SubCell"/>
</dbReference>
<keyword evidence="2" id="KW-1003">Cell membrane</keyword>
<evidence type="ECO:0000256" key="3">
    <source>
        <dbReference type="ARBA" id="ARBA00022692"/>
    </source>
</evidence>
<dbReference type="AlphaFoldDB" id="A0A7L9RSD0"/>
<name>A0A7L9RSD0_9PROT</name>
<feature type="transmembrane region" description="Helical" evidence="7">
    <location>
        <begin position="256"/>
        <end position="275"/>
    </location>
</feature>
<comment type="subcellular location">
    <subcellularLocation>
        <location evidence="1">Cell inner membrane</location>
        <topology evidence="1">Multi-pass membrane protein</topology>
    </subcellularLocation>
</comment>
<sequence>MKYHIQEGEFKDRRNLLLPALTAIGGFVAPALLYTTLNYDSAEGSAGWAIPVATDTAFVLAILTLMKHKVSDNIKVFVIGLSIMDDVLAVLTLAIFYTPELDIIPLLWSLIPLVILFMLNKFKSHNHFLYYVMGIILWLFVVQAGVHGTIAGITLACFIPTRIELPHKTVHLVKDMEASIHTLVAFVILPLFAFVNCELPFSELKLNDVFSTISIGCFIGLFFGKPFGIISVMYIAKFCNYVELPKGTTMAQFFGVASLCGIGFTLSLFIGLQAFDPAELENQMKIGVLLGSLCSIIVGSIIIGIGSKKHKADNQ</sequence>
<evidence type="ECO:0000313" key="8">
    <source>
        <dbReference type="EMBL" id="QOL19451.1"/>
    </source>
</evidence>
<feature type="transmembrane region" description="Helical" evidence="7">
    <location>
        <begin position="209"/>
        <end position="236"/>
    </location>
</feature>
<dbReference type="InterPro" id="IPR004670">
    <property type="entry name" value="NhaA"/>
</dbReference>
<keyword evidence="4 7" id="KW-1133">Transmembrane helix</keyword>
<evidence type="ECO:0000256" key="2">
    <source>
        <dbReference type="ARBA" id="ARBA00022475"/>
    </source>
</evidence>
<dbReference type="Gene3D" id="1.20.1530.10">
    <property type="entry name" value="Na+/H+ antiporter like domain"/>
    <property type="match status" value="1"/>
</dbReference>
<reference evidence="8 9" key="1">
    <citation type="submission" date="2020-06" db="EMBL/GenBank/DDBJ databases">
        <title>The endosymbiont of the kinetoplastid Bodo saltans is a Paracaedibacter-like alpha-proteobacterium possessing a putative toxin-antitoxin system.</title>
        <authorList>
            <person name="Midha S."/>
            <person name="Rigden D.J."/>
            <person name="Siozios S."/>
            <person name="Hurst G.D.D."/>
            <person name="Jackson A.P."/>
        </authorList>
    </citation>
    <scope>NUCLEOTIDE SEQUENCE [LARGE SCALE GENOMIC DNA]</scope>
    <source>
        <strain evidence="8">Lake Konstanz</strain>
    </source>
</reference>
<organism evidence="8 9">
    <name type="scientific">Candidatus Bodocaedibacter vickermanii</name>
    <dbReference type="NCBI Taxonomy" id="2741701"/>
    <lineage>
        <taxon>Bacteria</taxon>
        <taxon>Pseudomonadati</taxon>
        <taxon>Pseudomonadota</taxon>
        <taxon>Alphaproteobacteria</taxon>
        <taxon>Holosporales</taxon>
        <taxon>Candidatus Paracaedibacteraceae</taxon>
        <taxon>Candidatus Bodocaedibacter</taxon>
    </lineage>
</organism>
<dbReference type="EMBL" id="CP054719">
    <property type="protein sequence ID" value="QOL19451.1"/>
    <property type="molecule type" value="Genomic_DNA"/>
</dbReference>
<protein>
    <recommendedName>
        <fullName evidence="6">Na+/H+ antiporter NhaA</fullName>
    </recommendedName>
</protein>
<dbReference type="Pfam" id="PF06965">
    <property type="entry name" value="Na_H_antiport_1"/>
    <property type="match status" value="1"/>
</dbReference>
<accession>A0A7L9RSD0</accession>
<evidence type="ECO:0000256" key="5">
    <source>
        <dbReference type="ARBA" id="ARBA00023136"/>
    </source>
</evidence>
<gene>
    <name evidence="8" type="primary">nhaA</name>
    <name evidence="8" type="ORF">CPBP_00207</name>
</gene>
<evidence type="ECO:0000256" key="6">
    <source>
        <dbReference type="NCBIfam" id="TIGR00773"/>
    </source>
</evidence>
<dbReference type="PANTHER" id="PTHR30341:SF0">
    <property type="entry name" value="NA(+)_H(+) ANTIPORTER NHAA"/>
    <property type="match status" value="1"/>
</dbReference>
<evidence type="ECO:0000256" key="1">
    <source>
        <dbReference type="ARBA" id="ARBA00004429"/>
    </source>
</evidence>
<feature type="transmembrane region" description="Helical" evidence="7">
    <location>
        <begin position="103"/>
        <end position="119"/>
    </location>
</feature>
<evidence type="ECO:0000313" key="9">
    <source>
        <dbReference type="Proteomes" id="UP000594001"/>
    </source>
</evidence>
<feature type="transmembrane region" description="Helical" evidence="7">
    <location>
        <begin position="16"/>
        <end position="34"/>
    </location>
</feature>
<dbReference type="NCBIfam" id="TIGR00773">
    <property type="entry name" value="NhaA"/>
    <property type="match status" value="1"/>
</dbReference>
<evidence type="ECO:0000256" key="4">
    <source>
        <dbReference type="ARBA" id="ARBA00022989"/>
    </source>
</evidence>
<dbReference type="InterPro" id="IPR023171">
    <property type="entry name" value="Na/H_antiporter_dom_sf"/>
</dbReference>